<evidence type="ECO:0000313" key="5">
    <source>
        <dbReference type="Proteomes" id="UP000806285"/>
    </source>
</evidence>
<feature type="domain" description="NADPH-dependent reductive aminase-like C-terminal" evidence="3">
    <location>
        <begin position="164"/>
        <end position="286"/>
    </location>
</feature>
<gene>
    <name evidence="4" type="ORF">IM787_18620</name>
</gene>
<dbReference type="InterPro" id="IPR006115">
    <property type="entry name" value="6PGDH_NADP-bd"/>
</dbReference>
<dbReference type="InterPro" id="IPR013328">
    <property type="entry name" value="6PGD_dom2"/>
</dbReference>
<proteinExistence type="predicted"/>
<dbReference type="Pfam" id="PF03446">
    <property type="entry name" value="NAD_binding_2"/>
    <property type="match status" value="1"/>
</dbReference>
<evidence type="ECO:0000256" key="1">
    <source>
        <dbReference type="ARBA" id="ARBA00023002"/>
    </source>
</evidence>
<dbReference type="InterPro" id="IPR015815">
    <property type="entry name" value="HIBADH-related"/>
</dbReference>
<dbReference type="Gene3D" id="3.40.50.720">
    <property type="entry name" value="NAD(P)-binding Rossmann-like Domain"/>
    <property type="match status" value="1"/>
</dbReference>
<dbReference type="Gene3D" id="1.10.1040.10">
    <property type="entry name" value="N-(1-d-carboxylethyl)-l-norvaline Dehydrogenase, domain 2"/>
    <property type="match status" value="1"/>
</dbReference>
<dbReference type="InterPro" id="IPR036291">
    <property type="entry name" value="NAD(P)-bd_dom_sf"/>
</dbReference>
<accession>A0ABR9S838</accession>
<comment type="caution">
    <text evidence="4">The sequence shown here is derived from an EMBL/GenBank/DDBJ whole genome shotgun (WGS) entry which is preliminary data.</text>
</comment>
<name>A0ABR9S838_9BURK</name>
<dbReference type="InterPro" id="IPR048666">
    <property type="entry name" value="RedAm-like_C"/>
</dbReference>
<dbReference type="RefSeq" id="WP_193678201.1">
    <property type="nucleotide sequence ID" value="NZ_JADDIV010000005.1"/>
</dbReference>
<dbReference type="InterPro" id="IPR051265">
    <property type="entry name" value="HIBADH-related_NP60_sf"/>
</dbReference>
<evidence type="ECO:0000259" key="3">
    <source>
        <dbReference type="Pfam" id="PF21761"/>
    </source>
</evidence>
<dbReference type="Pfam" id="PF21761">
    <property type="entry name" value="RedAm-like_C"/>
    <property type="match status" value="1"/>
</dbReference>
<dbReference type="PIRSF" id="PIRSF000103">
    <property type="entry name" value="HIBADH"/>
    <property type="match status" value="1"/>
</dbReference>
<feature type="domain" description="6-phosphogluconate dehydrogenase NADP-binding" evidence="2">
    <location>
        <begin position="2"/>
        <end position="159"/>
    </location>
</feature>
<keyword evidence="1" id="KW-0560">Oxidoreductase</keyword>
<dbReference type="SUPFAM" id="SSF51735">
    <property type="entry name" value="NAD(P)-binding Rossmann-fold domains"/>
    <property type="match status" value="1"/>
</dbReference>
<reference evidence="4 5" key="1">
    <citation type="submission" date="2020-10" db="EMBL/GenBank/DDBJ databases">
        <title>Ramlibacter sp. HM2 16S ribosomal RNA gene Genome sequencing and assembly.</title>
        <authorList>
            <person name="Kang M."/>
        </authorList>
    </citation>
    <scope>NUCLEOTIDE SEQUENCE [LARGE SCALE GENOMIC DNA]</scope>
    <source>
        <strain evidence="4 5">HM2</strain>
    </source>
</reference>
<dbReference type="EMBL" id="JADDIV010000005">
    <property type="protein sequence ID" value="MBE7369584.1"/>
    <property type="molecule type" value="Genomic_DNA"/>
</dbReference>
<protein>
    <submittedName>
        <fullName evidence="4">NAD(P)-dependent oxidoreductase</fullName>
    </submittedName>
</protein>
<dbReference type="PANTHER" id="PTHR43580:SF2">
    <property type="entry name" value="CYTOKINE-LIKE NUCLEAR FACTOR N-PAC"/>
    <property type="match status" value="1"/>
</dbReference>
<organism evidence="4 5">
    <name type="scientific">Ramlibacter pallidus</name>
    <dbReference type="NCBI Taxonomy" id="2780087"/>
    <lineage>
        <taxon>Bacteria</taxon>
        <taxon>Pseudomonadati</taxon>
        <taxon>Pseudomonadota</taxon>
        <taxon>Betaproteobacteria</taxon>
        <taxon>Burkholderiales</taxon>
        <taxon>Comamonadaceae</taxon>
        <taxon>Ramlibacter</taxon>
    </lineage>
</organism>
<dbReference type="Proteomes" id="UP000806285">
    <property type="component" value="Unassembled WGS sequence"/>
</dbReference>
<evidence type="ECO:0000313" key="4">
    <source>
        <dbReference type="EMBL" id="MBE7369584.1"/>
    </source>
</evidence>
<sequence length="292" mass="30107">MQVSVIGLGSMGATLARLLLAAGHDVTVWNRSMAKASELVGAGARPAGSAAEAVAASGVTLMCVYDYAAAAAILHDAAVEAAIRGKVLVQLTTGSPQDALEAAEWATRHRAGYVEGAIQAAPSQMGQADTPLLLSGDRAAYEQVAGLLRVIAGNLVYLGPAIDAAATMDFATLSYVYGAYAGFMHGARLAEVRGVDIVRYGDIVQSIAPSFGAFFRHQAGVIASGDFRVSESPLRISVVATQRILEASADAGIDTRVPRLFASLLAQAHDAGLADSELAALIQVFRVSARPG</sequence>
<evidence type="ECO:0000259" key="2">
    <source>
        <dbReference type="Pfam" id="PF03446"/>
    </source>
</evidence>
<keyword evidence="5" id="KW-1185">Reference proteome</keyword>
<dbReference type="PANTHER" id="PTHR43580">
    <property type="entry name" value="OXIDOREDUCTASE GLYR1-RELATED"/>
    <property type="match status" value="1"/>
</dbReference>